<name>A0A0P9Q6F6_PSESX</name>
<dbReference type="Gene3D" id="3.30.420.40">
    <property type="match status" value="2"/>
</dbReference>
<gene>
    <name evidence="8" type="primary">dnaK</name>
    <name evidence="11" type="ORF">ALO50_04502</name>
</gene>
<dbReference type="PRINTS" id="PR00301">
    <property type="entry name" value="HEATSHOCK70"/>
</dbReference>
<dbReference type="SUPFAM" id="SSF53067">
    <property type="entry name" value="Actin-like ATPase domain"/>
    <property type="match status" value="2"/>
</dbReference>
<keyword evidence="5 8" id="KW-0067">ATP-binding</keyword>
<sequence>MGRIIGIDLGTTNSCVSILENGNVKVIENAEGTRTTPSIIAYANDGEILVGQSAKRQAVTNPHNTLYAVKRLIGRKFEEDVVQKDIQMVPYKIVKADNGDAWVEVNGQKMAPPQISAEILKKMKKTAEDYLGEAVTEAVITVPAYFNDSQRQATKDAGRIAGLDVKRIINEPTAAALAYGMDKAKGDHTVIVYDLGGGTFDVSVIEIAEVDGEHQFEVLATNGDTFLGGEDFDIRLIDYFVDEFKKESGMNLKGDPLAMQRLKEAAEKAKIELSSSTQTEVNLPYITADATGPKHLVVKISRSKLESLVEDLVQRTIAPCEMALKDAGIDRSKINDVILVGGQTRMPLVQKLVTEFFGKEARKDVNPDEAVAMGAAIQGAVLAGDVKDVLLLDVSPLTLGIETMGGVMTALIEKNTTIPTKKSQVFSTADDNQNAVTIHVLQGERKQAGQNKSLGKFDLAEIPPAPRGVPQIEVTFDIDANGILHVGAKDKATGKQQSIVIKANSGLSEEEIQQMVRDAEVNSEEDRKFEELASARNQGDALVHSTRKMIADAGDKVTAEEKTAVEAALVALEAAIKGDVKAAIEAKVEELSKVSAPIAQKMYAEQAENPEAAAKPAEENAKADDVVDAEFEEVKDHK</sequence>
<evidence type="ECO:0000256" key="9">
    <source>
        <dbReference type="RuleBase" id="RU003322"/>
    </source>
</evidence>
<evidence type="ECO:0000256" key="8">
    <source>
        <dbReference type="HAMAP-Rule" id="MF_00332"/>
    </source>
</evidence>
<keyword evidence="3 8" id="KW-0597">Phosphoprotein</keyword>
<dbReference type="PROSITE" id="PS00329">
    <property type="entry name" value="HSP70_2"/>
    <property type="match status" value="1"/>
</dbReference>
<evidence type="ECO:0000256" key="10">
    <source>
        <dbReference type="SAM" id="MobiDB-lite"/>
    </source>
</evidence>
<evidence type="ECO:0000256" key="7">
    <source>
        <dbReference type="ARBA" id="ARBA00023186"/>
    </source>
</evidence>
<dbReference type="Gene3D" id="3.90.640.10">
    <property type="entry name" value="Actin, Chain A, domain 4"/>
    <property type="match status" value="1"/>
</dbReference>
<proteinExistence type="evidence at transcript level"/>
<dbReference type="PROSITE" id="PS01036">
    <property type="entry name" value="HSP70_3"/>
    <property type="match status" value="1"/>
</dbReference>
<dbReference type="FunFam" id="3.90.640.10:FF:000003">
    <property type="entry name" value="Molecular chaperone DnaK"/>
    <property type="match status" value="1"/>
</dbReference>
<protein>
    <recommendedName>
        <fullName evidence="2 8">Chaperone protein DnaK</fullName>
    </recommendedName>
    <alternativeName>
        <fullName evidence="8">HSP70</fullName>
    </alternativeName>
    <alternativeName>
        <fullName evidence="8">Heat shock 70 kDa protein</fullName>
    </alternativeName>
    <alternativeName>
        <fullName evidence="8">Heat shock protein 70</fullName>
    </alternativeName>
</protein>
<dbReference type="EMBL" id="LJQA01000449">
    <property type="protein sequence ID" value="KPW93362.1"/>
    <property type="molecule type" value="Genomic_DNA"/>
</dbReference>
<evidence type="ECO:0000256" key="6">
    <source>
        <dbReference type="ARBA" id="ARBA00023016"/>
    </source>
</evidence>
<dbReference type="GO" id="GO:0140662">
    <property type="term" value="F:ATP-dependent protein folding chaperone"/>
    <property type="evidence" value="ECO:0007669"/>
    <property type="project" value="InterPro"/>
</dbReference>
<dbReference type="Gene3D" id="2.60.34.10">
    <property type="entry name" value="Substrate Binding Domain Of DNAk, Chain A, domain 1"/>
    <property type="match status" value="1"/>
</dbReference>
<dbReference type="AlphaFoldDB" id="A0A0P9Q6F6"/>
<dbReference type="InterPro" id="IPR029048">
    <property type="entry name" value="HSP70_C_sf"/>
</dbReference>
<keyword evidence="4 8" id="KW-0547">Nucleotide-binding</keyword>
<feature type="compositionally biased region" description="Low complexity" evidence="10">
    <location>
        <begin position="605"/>
        <end position="615"/>
    </location>
</feature>
<dbReference type="RefSeq" id="WP_057459507.1">
    <property type="nucleotide sequence ID" value="NZ_LIIG01000013.1"/>
</dbReference>
<dbReference type="InterPro" id="IPR013126">
    <property type="entry name" value="Hsp_70_fam"/>
</dbReference>
<dbReference type="SUPFAM" id="SSF100920">
    <property type="entry name" value="Heat shock protein 70kD (HSP70), peptide-binding domain"/>
    <property type="match status" value="1"/>
</dbReference>
<evidence type="ECO:0000256" key="4">
    <source>
        <dbReference type="ARBA" id="ARBA00022741"/>
    </source>
</evidence>
<feature type="compositionally biased region" description="Basic and acidic residues" evidence="10">
    <location>
        <begin position="616"/>
        <end position="625"/>
    </location>
</feature>
<keyword evidence="6 8" id="KW-0346">Stress response</keyword>
<dbReference type="GO" id="GO:0051082">
    <property type="term" value="F:unfolded protein binding"/>
    <property type="evidence" value="ECO:0007669"/>
    <property type="project" value="InterPro"/>
</dbReference>
<dbReference type="NCBIfam" id="NF001413">
    <property type="entry name" value="PRK00290.1"/>
    <property type="match status" value="1"/>
</dbReference>
<feature type="modified residue" description="Phosphothreonine; by autocatalysis" evidence="8">
    <location>
        <position position="199"/>
    </location>
</feature>
<dbReference type="FunFam" id="2.60.34.10:FF:000014">
    <property type="entry name" value="Chaperone protein DnaK HSP70"/>
    <property type="match status" value="1"/>
</dbReference>
<organism evidence="11 12">
    <name type="scientific">Pseudomonas syringae pv. cerasicola</name>
    <dbReference type="NCBI Taxonomy" id="264451"/>
    <lineage>
        <taxon>Bacteria</taxon>
        <taxon>Pseudomonadati</taxon>
        <taxon>Pseudomonadota</taxon>
        <taxon>Gammaproteobacteria</taxon>
        <taxon>Pseudomonadales</taxon>
        <taxon>Pseudomonadaceae</taxon>
        <taxon>Pseudomonas</taxon>
        <taxon>Pseudomonas syringae</taxon>
    </lineage>
</organism>
<evidence type="ECO:0000256" key="1">
    <source>
        <dbReference type="ARBA" id="ARBA00007381"/>
    </source>
</evidence>
<dbReference type="SUPFAM" id="SSF100934">
    <property type="entry name" value="Heat shock protein 70kD (HSP70), C-terminal subdomain"/>
    <property type="match status" value="1"/>
</dbReference>
<evidence type="ECO:0000313" key="11">
    <source>
        <dbReference type="EMBL" id="KPW93362.1"/>
    </source>
</evidence>
<accession>A0A0P9Q6F6</accession>
<dbReference type="FunFam" id="3.30.420.40:FF:000004">
    <property type="entry name" value="Molecular chaperone DnaK"/>
    <property type="match status" value="1"/>
</dbReference>
<dbReference type="InterPro" id="IPR043129">
    <property type="entry name" value="ATPase_NBD"/>
</dbReference>
<dbReference type="InterPro" id="IPR012725">
    <property type="entry name" value="Chaperone_DnaK"/>
</dbReference>
<dbReference type="Pfam" id="PF00012">
    <property type="entry name" value="HSP70"/>
    <property type="match status" value="1"/>
</dbReference>
<feature type="region of interest" description="Disordered" evidence="10">
    <location>
        <begin position="605"/>
        <end position="626"/>
    </location>
</feature>
<dbReference type="CDD" id="cd10234">
    <property type="entry name" value="ASKHA_NBD_HSP70_DnaK-like"/>
    <property type="match status" value="1"/>
</dbReference>
<evidence type="ECO:0000256" key="3">
    <source>
        <dbReference type="ARBA" id="ARBA00022553"/>
    </source>
</evidence>
<evidence type="ECO:0000313" key="12">
    <source>
        <dbReference type="Proteomes" id="UP000050356"/>
    </source>
</evidence>
<dbReference type="PROSITE" id="PS00297">
    <property type="entry name" value="HSP70_1"/>
    <property type="match status" value="1"/>
</dbReference>
<evidence type="ECO:0000256" key="5">
    <source>
        <dbReference type="ARBA" id="ARBA00022840"/>
    </source>
</evidence>
<dbReference type="PATRIC" id="fig|264451.4.peg.2589"/>
<dbReference type="Gene3D" id="1.20.1270.10">
    <property type="match status" value="1"/>
</dbReference>
<dbReference type="FunFam" id="1.20.1270.10:FF:000001">
    <property type="entry name" value="Molecular chaperone DnaK"/>
    <property type="match status" value="1"/>
</dbReference>
<dbReference type="HAMAP" id="MF_00332">
    <property type="entry name" value="DnaK"/>
    <property type="match status" value="1"/>
</dbReference>
<dbReference type="NCBIfam" id="TIGR02350">
    <property type="entry name" value="prok_dnaK"/>
    <property type="match status" value="1"/>
</dbReference>
<reference evidence="11 12" key="1">
    <citation type="submission" date="2015-09" db="EMBL/GenBank/DDBJ databases">
        <title>Genome announcement of multiple Pseudomonas syringae strains.</title>
        <authorList>
            <person name="Thakur S."/>
            <person name="Wang P.W."/>
            <person name="Gong Y."/>
            <person name="Weir B.S."/>
            <person name="Guttman D.S."/>
        </authorList>
    </citation>
    <scope>NUCLEOTIDE SEQUENCE [LARGE SCALE GENOMIC DNA]</scope>
    <source>
        <strain evidence="11 12">ICMP17524</strain>
    </source>
</reference>
<comment type="caution">
    <text evidence="11">The sequence shown here is derived from an EMBL/GenBank/DDBJ whole genome shotgun (WGS) entry which is preliminary data.</text>
</comment>
<comment type="function">
    <text evidence="8">Acts as a chaperone.</text>
</comment>
<dbReference type="InterPro" id="IPR018181">
    <property type="entry name" value="Heat_shock_70_CS"/>
</dbReference>
<evidence type="ECO:0000256" key="2">
    <source>
        <dbReference type="ARBA" id="ARBA00014415"/>
    </source>
</evidence>
<dbReference type="GO" id="GO:0005524">
    <property type="term" value="F:ATP binding"/>
    <property type="evidence" value="ECO:0007669"/>
    <property type="project" value="UniProtKB-UniRule"/>
</dbReference>
<dbReference type="InterPro" id="IPR029047">
    <property type="entry name" value="HSP70_peptide-bd_sf"/>
</dbReference>
<comment type="induction">
    <text evidence="8">By stress conditions e.g. heat shock.</text>
</comment>
<comment type="similarity">
    <text evidence="1 8 9">Belongs to the heat shock protein 70 family.</text>
</comment>
<keyword evidence="7 8" id="KW-0143">Chaperone</keyword>
<dbReference type="Proteomes" id="UP000050356">
    <property type="component" value="Unassembled WGS sequence"/>
</dbReference>
<dbReference type="PANTHER" id="PTHR19375">
    <property type="entry name" value="HEAT SHOCK PROTEIN 70KDA"/>
    <property type="match status" value="1"/>
</dbReference>